<proteinExistence type="predicted"/>
<sequence>MWYQQFAPFQRKKEAATSKTLARRLQSASFFRFMKLHSLLPDVYVCLLVWLKQRILKVTSCGCLFISLSYICSSDSSEFVQILSVTNCSRMCRMLDIIFFSFCSPLFIFLSLQVEFFTPFS</sequence>
<dbReference type="EMBL" id="CP136893">
    <property type="protein sequence ID" value="WOL03533.1"/>
    <property type="molecule type" value="Genomic_DNA"/>
</dbReference>
<protein>
    <submittedName>
        <fullName evidence="2">Uncharacterized protein</fullName>
    </submittedName>
</protein>
<feature type="transmembrane region" description="Helical" evidence="1">
    <location>
        <begin position="94"/>
        <end position="114"/>
    </location>
</feature>
<accession>A0AAQ3KAB3</accession>
<dbReference type="AlphaFoldDB" id="A0AAQ3KAB3"/>
<dbReference type="Proteomes" id="UP001327560">
    <property type="component" value="Chromosome 4"/>
</dbReference>
<gene>
    <name evidence="2" type="ORF">Cni_G12253</name>
</gene>
<keyword evidence="1" id="KW-0812">Transmembrane</keyword>
<evidence type="ECO:0000313" key="2">
    <source>
        <dbReference type="EMBL" id="WOL03533.1"/>
    </source>
</evidence>
<keyword evidence="1" id="KW-0472">Membrane</keyword>
<keyword evidence="1" id="KW-1133">Transmembrane helix</keyword>
<keyword evidence="3" id="KW-1185">Reference proteome</keyword>
<reference evidence="2 3" key="1">
    <citation type="submission" date="2023-10" db="EMBL/GenBank/DDBJ databases">
        <title>Chromosome-scale genome assembly provides insights into flower coloration mechanisms of Canna indica.</title>
        <authorList>
            <person name="Li C."/>
        </authorList>
    </citation>
    <scope>NUCLEOTIDE SEQUENCE [LARGE SCALE GENOMIC DNA]</scope>
    <source>
        <tissue evidence="2">Flower</tissue>
    </source>
</reference>
<name>A0AAQ3KAB3_9LILI</name>
<evidence type="ECO:0000256" key="1">
    <source>
        <dbReference type="SAM" id="Phobius"/>
    </source>
</evidence>
<evidence type="ECO:0000313" key="3">
    <source>
        <dbReference type="Proteomes" id="UP001327560"/>
    </source>
</evidence>
<organism evidence="2 3">
    <name type="scientific">Canna indica</name>
    <name type="common">Indian-shot</name>
    <dbReference type="NCBI Taxonomy" id="4628"/>
    <lineage>
        <taxon>Eukaryota</taxon>
        <taxon>Viridiplantae</taxon>
        <taxon>Streptophyta</taxon>
        <taxon>Embryophyta</taxon>
        <taxon>Tracheophyta</taxon>
        <taxon>Spermatophyta</taxon>
        <taxon>Magnoliopsida</taxon>
        <taxon>Liliopsida</taxon>
        <taxon>Zingiberales</taxon>
        <taxon>Cannaceae</taxon>
        <taxon>Canna</taxon>
    </lineage>
</organism>